<dbReference type="Pfam" id="PF04434">
    <property type="entry name" value="SWIM"/>
    <property type="match status" value="1"/>
</dbReference>
<feature type="compositionally biased region" description="Gly residues" evidence="2">
    <location>
        <begin position="1"/>
        <end position="27"/>
    </location>
</feature>
<sequence length="476" mass="49834">MNAAGRGAGGGRGADGGVGGGRGGGRRPGAAAGRRDARGSVGGGRARVFPAFAARTDPGAPFASTWWGDAWIAALEESALDPARLARGRAYARAGHVDTITVEPGRIVAYVHGSRPRPYRAELRMRTLTPEDWDRFLDAAAADPGHLVSLLARDMPHALAATADRAGARLLPGRGDLISSCTCPDRGHPCKHAAALTYQTARILDADPFALLLLRGGEERHLLDELSHRNARAATEETPAGQGRQGGQGGPGGPGSSTAEPPPLPGVLAREALASDHRPPLPPPLPPPARPGEAPLLPSAPGAPDLAALEFLAADTAARAHAHLTRGAPPFADPDPWKDAIRLAASHPGLSGRHTFGRRFAELARSVGRTPTDLSRAAAAWRQSDEEGLAVLETAWDPPAGPFDRARGALATAGLPRMTIDRNRLTDPTGTRQLRYGRDGHWYPYRGEPAADGTDWWPEGPPDTDPVGAFTVLLAT</sequence>
<keyword evidence="1" id="KW-0863">Zinc-finger</keyword>
<dbReference type="PANTHER" id="PTHR38133">
    <property type="entry name" value="SLR1429 PROTEIN"/>
    <property type="match status" value="1"/>
</dbReference>
<dbReference type="PROSITE" id="PS50966">
    <property type="entry name" value="ZF_SWIM"/>
    <property type="match status" value="1"/>
</dbReference>
<feature type="compositionally biased region" description="Gly residues" evidence="2">
    <location>
        <begin position="243"/>
        <end position="255"/>
    </location>
</feature>
<reference evidence="4 5" key="1">
    <citation type="submission" date="2019-11" db="EMBL/GenBank/DDBJ databases">
        <title>Streptomyces typhae sp. nov., a novel endophytic actinomycete isolated from the root of cattail pollen (Typha angustifolia L.).</title>
        <authorList>
            <person name="Peng C."/>
        </authorList>
    </citation>
    <scope>NUCLEOTIDE SEQUENCE [LARGE SCALE GENOMIC DNA]</scope>
    <source>
        <strain evidence="5">p1417</strain>
    </source>
</reference>
<evidence type="ECO:0000256" key="1">
    <source>
        <dbReference type="PROSITE-ProRule" id="PRU00325"/>
    </source>
</evidence>
<proteinExistence type="predicted"/>
<dbReference type="RefSeq" id="WP_343041122.1">
    <property type="nucleotide sequence ID" value="NZ_WPNZ01000010.1"/>
</dbReference>
<feature type="compositionally biased region" description="Pro residues" evidence="2">
    <location>
        <begin position="280"/>
        <end position="290"/>
    </location>
</feature>
<dbReference type="InterPro" id="IPR007527">
    <property type="entry name" value="Znf_SWIM"/>
</dbReference>
<name>A0A6L6WZL1_9ACTN</name>
<keyword evidence="1" id="KW-0862">Zinc</keyword>
<feature type="region of interest" description="Disordered" evidence="2">
    <location>
        <begin position="1"/>
        <end position="42"/>
    </location>
</feature>
<feature type="compositionally biased region" description="Low complexity" evidence="2">
    <location>
        <begin position="291"/>
        <end position="302"/>
    </location>
</feature>
<dbReference type="AlphaFoldDB" id="A0A6L6WZL1"/>
<dbReference type="Proteomes" id="UP000483802">
    <property type="component" value="Unassembled WGS sequence"/>
</dbReference>
<feature type="domain" description="SWIM-type" evidence="3">
    <location>
        <begin position="166"/>
        <end position="201"/>
    </location>
</feature>
<evidence type="ECO:0000313" key="4">
    <source>
        <dbReference type="EMBL" id="MVO86978.1"/>
    </source>
</evidence>
<keyword evidence="1" id="KW-0479">Metal-binding</keyword>
<evidence type="ECO:0000259" key="3">
    <source>
        <dbReference type="PROSITE" id="PS50966"/>
    </source>
</evidence>
<dbReference type="GO" id="GO:0008270">
    <property type="term" value="F:zinc ion binding"/>
    <property type="evidence" value="ECO:0007669"/>
    <property type="project" value="UniProtKB-KW"/>
</dbReference>
<dbReference type="EMBL" id="WPNZ01000010">
    <property type="protein sequence ID" value="MVO86978.1"/>
    <property type="molecule type" value="Genomic_DNA"/>
</dbReference>
<comment type="caution">
    <text evidence="4">The sequence shown here is derived from an EMBL/GenBank/DDBJ whole genome shotgun (WGS) entry which is preliminary data.</text>
</comment>
<dbReference type="PANTHER" id="PTHR38133:SF1">
    <property type="entry name" value="SLR1429 PROTEIN"/>
    <property type="match status" value="1"/>
</dbReference>
<evidence type="ECO:0000313" key="5">
    <source>
        <dbReference type="Proteomes" id="UP000483802"/>
    </source>
</evidence>
<protein>
    <recommendedName>
        <fullName evidence="3">SWIM-type domain-containing protein</fullName>
    </recommendedName>
</protein>
<organism evidence="4 5">
    <name type="scientific">Streptomyces typhae</name>
    <dbReference type="NCBI Taxonomy" id="2681492"/>
    <lineage>
        <taxon>Bacteria</taxon>
        <taxon>Bacillati</taxon>
        <taxon>Actinomycetota</taxon>
        <taxon>Actinomycetes</taxon>
        <taxon>Kitasatosporales</taxon>
        <taxon>Streptomycetaceae</taxon>
        <taxon>Streptomyces</taxon>
    </lineage>
</organism>
<gene>
    <name evidence="4" type="ORF">GPA10_19985</name>
</gene>
<evidence type="ECO:0000256" key="2">
    <source>
        <dbReference type="SAM" id="MobiDB-lite"/>
    </source>
</evidence>
<keyword evidence="5" id="KW-1185">Reference proteome</keyword>
<feature type="region of interest" description="Disordered" evidence="2">
    <location>
        <begin position="231"/>
        <end position="302"/>
    </location>
</feature>
<accession>A0A6L6WZL1</accession>